<dbReference type="Pfam" id="PF08444">
    <property type="entry name" value="Gly_acyl_tr_C"/>
    <property type="match status" value="1"/>
</dbReference>
<comment type="similarity">
    <text evidence="3">Belongs to the glycine N-acyltransferase family.</text>
</comment>
<dbReference type="Pfam" id="PF06021">
    <property type="entry name" value="Gly_acyl_tr_N"/>
    <property type="match status" value="1"/>
</dbReference>
<dbReference type="PANTHER" id="PTHR15298:SF17">
    <property type="entry name" value="GLYCINE N-ACYLTRANSFERASE-LIKE PROTEIN"/>
    <property type="match status" value="1"/>
</dbReference>
<gene>
    <name evidence="6" type="ORF">D5F01_LYC08468</name>
</gene>
<feature type="domain" description="Glycine N-acyltransferase N-terminal" evidence="4">
    <location>
        <begin position="76"/>
        <end position="155"/>
    </location>
</feature>
<dbReference type="InterPro" id="IPR016181">
    <property type="entry name" value="Acyl_CoA_acyltransferase"/>
</dbReference>
<dbReference type="EMBL" id="REGW02000008">
    <property type="protein sequence ID" value="KAE8293357.1"/>
    <property type="molecule type" value="Genomic_DNA"/>
</dbReference>
<feature type="domain" description="Glycine N-acyltransferase C-terminal" evidence="5">
    <location>
        <begin position="160"/>
        <end position="232"/>
    </location>
</feature>
<evidence type="ECO:0000313" key="7">
    <source>
        <dbReference type="Proteomes" id="UP000424527"/>
    </source>
</evidence>
<evidence type="ECO:0000259" key="5">
    <source>
        <dbReference type="Pfam" id="PF08444"/>
    </source>
</evidence>
<proteinExistence type="inferred from homology"/>
<reference evidence="6 7" key="1">
    <citation type="submission" date="2019-07" db="EMBL/GenBank/DDBJ databases">
        <title>Chromosome genome assembly for large yellow croaker.</title>
        <authorList>
            <person name="Xiao S."/>
        </authorList>
    </citation>
    <scope>NUCLEOTIDE SEQUENCE [LARGE SCALE GENOMIC DNA]</scope>
    <source>
        <strain evidence="6">JMULYC20181020</strain>
        <tissue evidence="6">Muscle</tissue>
    </source>
</reference>
<keyword evidence="2 3" id="KW-0012">Acyltransferase</keyword>
<sequence>MIAESLETCERVTGGALSVRRLLCHCEIGKLLKEDVRACAAYFFSRGDGGGGGGDGEWRREEEEVEGVRGRITEVQSMPVLGGVLHILHNNSCHLEMCVDSWPTFTTAICYRQKQCSSSRSSSVAIPDICTVFTKNAATLKGLLLNERVVNRRSGLIFRGRPVAWILSDELYELRMAYTLPEYRRAGHLLVLSLSLMRRMSSMGLPIYCHVHQLNRATVNAMTSLSFTACPSMENISVLLICKHKV</sequence>
<dbReference type="PANTHER" id="PTHR15298">
    <property type="entry name" value="L-COA N-ACYLTRANSFERASE-RELATED"/>
    <property type="match status" value="1"/>
</dbReference>
<dbReference type="InterPro" id="IPR010313">
    <property type="entry name" value="Glycine_N-acyltransferase"/>
</dbReference>
<evidence type="ECO:0000259" key="4">
    <source>
        <dbReference type="Pfam" id="PF06021"/>
    </source>
</evidence>
<dbReference type="AlphaFoldDB" id="A0A6G0IPU8"/>
<evidence type="ECO:0000256" key="1">
    <source>
        <dbReference type="ARBA" id="ARBA00022679"/>
    </source>
</evidence>
<dbReference type="SUPFAM" id="SSF55729">
    <property type="entry name" value="Acyl-CoA N-acyltransferases (Nat)"/>
    <property type="match status" value="1"/>
</dbReference>
<dbReference type="GO" id="GO:0005739">
    <property type="term" value="C:mitochondrion"/>
    <property type="evidence" value="ECO:0007669"/>
    <property type="project" value="InterPro"/>
</dbReference>
<accession>A0A6G0IPU8</accession>
<dbReference type="Gene3D" id="3.40.630.30">
    <property type="match status" value="1"/>
</dbReference>
<keyword evidence="7" id="KW-1185">Reference proteome</keyword>
<dbReference type="InterPro" id="IPR015938">
    <property type="entry name" value="Glycine_N-acyltransferase_N"/>
</dbReference>
<dbReference type="Proteomes" id="UP000424527">
    <property type="component" value="Unassembled WGS sequence"/>
</dbReference>
<evidence type="ECO:0000313" key="6">
    <source>
        <dbReference type="EMBL" id="KAE8293357.1"/>
    </source>
</evidence>
<evidence type="ECO:0000256" key="2">
    <source>
        <dbReference type="ARBA" id="ARBA00023315"/>
    </source>
</evidence>
<dbReference type="InterPro" id="IPR013652">
    <property type="entry name" value="Glycine_N-acyltransferase_C"/>
</dbReference>
<evidence type="ECO:0000256" key="3">
    <source>
        <dbReference type="RuleBase" id="RU368002"/>
    </source>
</evidence>
<organism evidence="6 7">
    <name type="scientific">Larimichthys crocea</name>
    <name type="common">Large yellow croaker</name>
    <name type="synonym">Pseudosciaena crocea</name>
    <dbReference type="NCBI Taxonomy" id="215358"/>
    <lineage>
        <taxon>Eukaryota</taxon>
        <taxon>Metazoa</taxon>
        <taxon>Chordata</taxon>
        <taxon>Craniata</taxon>
        <taxon>Vertebrata</taxon>
        <taxon>Euteleostomi</taxon>
        <taxon>Actinopterygii</taxon>
        <taxon>Neopterygii</taxon>
        <taxon>Teleostei</taxon>
        <taxon>Neoteleostei</taxon>
        <taxon>Acanthomorphata</taxon>
        <taxon>Eupercaria</taxon>
        <taxon>Sciaenidae</taxon>
        <taxon>Larimichthys</taxon>
    </lineage>
</organism>
<dbReference type="GO" id="GO:0047961">
    <property type="term" value="F:glycine N-acyltransferase activity"/>
    <property type="evidence" value="ECO:0007669"/>
    <property type="project" value="InterPro"/>
</dbReference>
<keyword evidence="1 3" id="KW-0808">Transferase</keyword>
<name>A0A6G0IPU8_LARCR</name>
<dbReference type="EC" id="2.3.1.-" evidence="3"/>
<comment type="caution">
    <text evidence="6">The sequence shown here is derived from an EMBL/GenBank/DDBJ whole genome shotgun (WGS) entry which is preliminary data.</text>
</comment>
<protein>
    <recommendedName>
        <fullName evidence="3">Glycine N-acyltransferase-like protein</fullName>
        <ecNumber evidence="3">2.3.1.-</ecNumber>
    </recommendedName>
</protein>